<proteinExistence type="predicted"/>
<evidence type="ECO:0000313" key="3">
    <source>
        <dbReference type="EMBL" id="MBW4706372.1"/>
    </source>
</evidence>
<dbReference type="Proteomes" id="UP001138661">
    <property type="component" value="Unassembled WGS sequence"/>
</dbReference>
<dbReference type="GO" id="GO:0004493">
    <property type="term" value="F:methylmalonyl-CoA epimerase activity"/>
    <property type="evidence" value="ECO:0007669"/>
    <property type="project" value="TreeGrafter"/>
</dbReference>
<name>A0A9X1FRQ9_9RHOB</name>
<dbReference type="EMBL" id="JAHXDN010000001">
    <property type="protein sequence ID" value="MBW4706372.1"/>
    <property type="molecule type" value="Genomic_DNA"/>
</dbReference>
<accession>A0A9X1FRQ9</accession>
<reference evidence="3" key="1">
    <citation type="submission" date="2021-07" db="EMBL/GenBank/DDBJ databases">
        <title>Roseobacter insulae sp. nov., isolated from a tidal flat.</title>
        <authorList>
            <person name="Park S."/>
            <person name="Yoon J.-H."/>
        </authorList>
    </citation>
    <scope>NUCLEOTIDE SEQUENCE</scope>
    <source>
        <strain evidence="3">YSTF-M11</strain>
    </source>
</reference>
<dbReference type="PANTHER" id="PTHR43048">
    <property type="entry name" value="METHYLMALONYL-COA EPIMERASE"/>
    <property type="match status" value="1"/>
</dbReference>
<keyword evidence="1" id="KW-0479">Metal-binding</keyword>
<evidence type="ECO:0000256" key="1">
    <source>
        <dbReference type="ARBA" id="ARBA00022723"/>
    </source>
</evidence>
<sequence length="175" mass="19538">MTVTAAPTTPKALNHIGIVVDDIHRAIEWYGEVMGFRLIMGPRTLKPQAAATAETGNIFDARFKEALQAHLVTGNSIGLELFQFVEPVSVRSHDGLKDYEHPGYFHICFTDPDIEGLAQRIVATGGKMRTPVFEFIPGTDRKLVYCEDPFGNIIELFSHTYEQTFANWPLEGQVT</sequence>
<feature type="domain" description="VOC" evidence="2">
    <location>
        <begin position="12"/>
        <end position="159"/>
    </location>
</feature>
<dbReference type="PANTHER" id="PTHR43048:SF6">
    <property type="entry name" value="BLR8189 PROTEIN"/>
    <property type="match status" value="1"/>
</dbReference>
<dbReference type="InterPro" id="IPR037523">
    <property type="entry name" value="VOC_core"/>
</dbReference>
<keyword evidence="4" id="KW-1185">Reference proteome</keyword>
<protein>
    <submittedName>
        <fullName evidence="3">VOC family protein</fullName>
    </submittedName>
</protein>
<dbReference type="GO" id="GO:0046491">
    <property type="term" value="P:L-methylmalonyl-CoA metabolic process"/>
    <property type="evidence" value="ECO:0007669"/>
    <property type="project" value="TreeGrafter"/>
</dbReference>
<organism evidence="3 4">
    <name type="scientific">Roseobacter insulae</name>
    <dbReference type="NCBI Taxonomy" id="2859783"/>
    <lineage>
        <taxon>Bacteria</taxon>
        <taxon>Pseudomonadati</taxon>
        <taxon>Pseudomonadota</taxon>
        <taxon>Alphaproteobacteria</taxon>
        <taxon>Rhodobacterales</taxon>
        <taxon>Roseobacteraceae</taxon>
        <taxon>Roseobacter</taxon>
    </lineage>
</organism>
<evidence type="ECO:0000259" key="2">
    <source>
        <dbReference type="PROSITE" id="PS51819"/>
    </source>
</evidence>
<dbReference type="InterPro" id="IPR004360">
    <property type="entry name" value="Glyas_Fos-R_dOase_dom"/>
</dbReference>
<gene>
    <name evidence="3" type="ORF">KX928_01070</name>
</gene>
<dbReference type="PROSITE" id="PS51819">
    <property type="entry name" value="VOC"/>
    <property type="match status" value="1"/>
</dbReference>
<comment type="caution">
    <text evidence="3">The sequence shown here is derived from an EMBL/GenBank/DDBJ whole genome shotgun (WGS) entry which is preliminary data.</text>
</comment>
<dbReference type="GO" id="GO:0046872">
    <property type="term" value="F:metal ion binding"/>
    <property type="evidence" value="ECO:0007669"/>
    <property type="project" value="UniProtKB-KW"/>
</dbReference>
<dbReference type="InterPro" id="IPR051785">
    <property type="entry name" value="MMCE/EMCE_epimerase"/>
</dbReference>
<dbReference type="Pfam" id="PF00903">
    <property type="entry name" value="Glyoxalase"/>
    <property type="match status" value="1"/>
</dbReference>
<evidence type="ECO:0000313" key="4">
    <source>
        <dbReference type="Proteomes" id="UP001138661"/>
    </source>
</evidence>
<dbReference type="AlphaFoldDB" id="A0A9X1FRQ9"/>
<dbReference type="RefSeq" id="WP_219497962.1">
    <property type="nucleotide sequence ID" value="NZ_JAHXDN010000001.1"/>
</dbReference>